<dbReference type="Pfam" id="PF08309">
    <property type="entry name" value="LVIVD"/>
    <property type="match status" value="2"/>
</dbReference>
<gene>
    <name evidence="2" type="ORF">BST99_11030</name>
</gene>
<evidence type="ECO:0000256" key="1">
    <source>
        <dbReference type="SAM" id="MobiDB-lite"/>
    </source>
</evidence>
<dbReference type="OrthoDB" id="9815940at2"/>
<comment type="caution">
    <text evidence="2">The sequence shown here is derived from an EMBL/GenBank/DDBJ whole genome shotgun (WGS) entry which is preliminary data.</text>
</comment>
<dbReference type="NCBIfam" id="TIGR04312">
    <property type="entry name" value="choice_anch_B"/>
    <property type="match status" value="1"/>
</dbReference>
<evidence type="ECO:0000313" key="2">
    <source>
        <dbReference type="EMBL" id="PQJ16189.1"/>
    </source>
</evidence>
<dbReference type="PANTHER" id="PTHR38787">
    <property type="entry name" value="REGULATORY P DOMAIN-CONTAINING PROTEIN"/>
    <property type="match status" value="1"/>
</dbReference>
<dbReference type="InterPro" id="IPR013211">
    <property type="entry name" value="LVIVD"/>
</dbReference>
<dbReference type="AlphaFoldDB" id="A0A2S7T8C9"/>
<organism evidence="2 3">
    <name type="scientific">Aureicoccus marinus</name>
    <dbReference type="NCBI Taxonomy" id="754435"/>
    <lineage>
        <taxon>Bacteria</taxon>
        <taxon>Pseudomonadati</taxon>
        <taxon>Bacteroidota</taxon>
        <taxon>Flavobacteriia</taxon>
        <taxon>Flavobacteriales</taxon>
        <taxon>Flavobacteriaceae</taxon>
        <taxon>Aureicoccus</taxon>
    </lineage>
</organism>
<protein>
    <submittedName>
        <fullName evidence="2">Regulator</fullName>
    </submittedName>
</protein>
<reference evidence="3" key="1">
    <citation type="submission" date="2016-11" db="EMBL/GenBank/DDBJ databases">
        <title>Trade-off between light-utilization and light-protection in marine flavobacteria.</title>
        <authorList>
            <person name="Kumagai Y."/>
            <person name="Yoshizawa S."/>
            <person name="Kogure K."/>
        </authorList>
    </citation>
    <scope>NUCLEOTIDE SEQUENCE [LARGE SCALE GENOMIC DNA]</scope>
    <source>
        <strain evidence="3">SG-18</strain>
    </source>
</reference>
<name>A0A2S7T8C9_9FLAO</name>
<sequence>MSPVTGGGTGGGGNYGGGTGSGGTDGGGTGGNTSGSAPCENGSAGGFPCMGIDLVDRVTLQEMSSGEANDVWGWVDPMDGAEYALVGLQNGTGFVRLDAEGQGTYLGKLPTATQNSIWRDIKVYGNHAFIVAEASNHGMQIFDLTRLRGQTSASTYDADAVYNGIGNAHNVVINEDIGYAYPVGTDRNDTYQGGVHFVDVSNPESPSPGGGYGGSGYTHDAQVITYNGPDQVYLGREIFVGANENEVVFVDITDKSNPQFISSVTYADIGYTHQGWFTEDHRFFLLGDELDETGPTGYRSRTIVFNVSNLDNPVNHYEYQGPTNAIDHNGYVLGDKFYLANYTAGVRIIDISNIAQRSMTELAYFDTHPTSDNAQFNGVWSVYPYLPSGFILVNDIEQGLFILKESN</sequence>
<accession>A0A2S7T8C9</accession>
<evidence type="ECO:0000313" key="3">
    <source>
        <dbReference type="Proteomes" id="UP000239366"/>
    </source>
</evidence>
<feature type="compositionally biased region" description="Gly residues" evidence="1">
    <location>
        <begin position="1"/>
        <end position="33"/>
    </location>
</feature>
<keyword evidence="3" id="KW-1185">Reference proteome</keyword>
<dbReference type="Proteomes" id="UP000239366">
    <property type="component" value="Unassembled WGS sequence"/>
</dbReference>
<dbReference type="PANTHER" id="PTHR38787:SF3">
    <property type="entry name" value="REGULATORY P DOMAIN-CONTAINING PROTEIN"/>
    <property type="match status" value="1"/>
</dbReference>
<proteinExistence type="predicted"/>
<dbReference type="GO" id="GO:0005576">
    <property type="term" value="C:extracellular region"/>
    <property type="evidence" value="ECO:0007669"/>
    <property type="project" value="TreeGrafter"/>
</dbReference>
<dbReference type="EMBL" id="MQVX01000001">
    <property type="protein sequence ID" value="PQJ16189.1"/>
    <property type="molecule type" value="Genomic_DNA"/>
</dbReference>
<dbReference type="InterPro" id="IPR027589">
    <property type="entry name" value="Choice_anch_B"/>
</dbReference>
<feature type="region of interest" description="Disordered" evidence="1">
    <location>
        <begin position="1"/>
        <end position="39"/>
    </location>
</feature>